<dbReference type="PANTHER" id="PTHR31435">
    <property type="entry name" value="PROTEIN NATD1"/>
    <property type="match status" value="1"/>
</dbReference>
<evidence type="ECO:0000313" key="2">
    <source>
        <dbReference type="EMBL" id="AQP47013.1"/>
    </source>
</evidence>
<reference evidence="3" key="1">
    <citation type="submission" date="2017-02" db="EMBL/GenBank/DDBJ databases">
        <title>Tessaracoccus aquaemaris sp. nov., isolated from the intestine of a Korean rockfish, Sebastes schlegelii, in a marine aquaculture pond.</title>
        <authorList>
            <person name="Tak E.J."/>
            <person name="Bae J.-W."/>
        </authorList>
    </citation>
    <scope>NUCLEOTIDE SEQUENCE [LARGE SCALE GENOMIC DNA]</scope>
    <source>
        <strain evidence="3">NSG39</strain>
    </source>
</reference>
<dbReference type="InterPro" id="IPR016181">
    <property type="entry name" value="Acyl_CoA_acyltransferase"/>
</dbReference>
<feature type="domain" description="N-acetyltransferase" evidence="1">
    <location>
        <begin position="8"/>
        <end position="94"/>
    </location>
</feature>
<dbReference type="InterPro" id="IPR031165">
    <property type="entry name" value="GNAT_YJDJ"/>
</dbReference>
<dbReference type="PANTHER" id="PTHR31435:SF10">
    <property type="entry name" value="BSR4717 PROTEIN"/>
    <property type="match status" value="1"/>
</dbReference>
<dbReference type="EMBL" id="CP019606">
    <property type="protein sequence ID" value="AQP47013.1"/>
    <property type="molecule type" value="Genomic_DNA"/>
</dbReference>
<sequence>MADDIQYNLNVGRDRFEIYVGEELAGVIDYTDEDGILDLYHTGIEPEFGGRGLGTKLVEYALSDCQDAEVKIRPTCPFIAKYIDAHPEYQDLVA</sequence>
<keyword evidence="3" id="KW-1185">Reference proteome</keyword>
<dbReference type="RefSeq" id="WP_077685331.1">
    <property type="nucleotide sequence ID" value="NZ_CP019606.1"/>
</dbReference>
<dbReference type="Pfam" id="PF14542">
    <property type="entry name" value="Acetyltransf_CG"/>
    <property type="match status" value="1"/>
</dbReference>
<dbReference type="PROSITE" id="PS51729">
    <property type="entry name" value="GNAT_YJDJ"/>
    <property type="match status" value="1"/>
</dbReference>
<organism evidence="2 3">
    <name type="scientific">Tessaracoccus aquimaris</name>
    <dbReference type="NCBI Taxonomy" id="1332264"/>
    <lineage>
        <taxon>Bacteria</taxon>
        <taxon>Bacillati</taxon>
        <taxon>Actinomycetota</taxon>
        <taxon>Actinomycetes</taxon>
        <taxon>Propionibacteriales</taxon>
        <taxon>Propionibacteriaceae</taxon>
        <taxon>Tessaracoccus</taxon>
    </lineage>
</organism>
<dbReference type="Proteomes" id="UP000188145">
    <property type="component" value="Chromosome"/>
</dbReference>
<accession>A0A1Q2CLM5</accession>
<name>A0A1Q2CLM5_9ACTN</name>
<dbReference type="CDD" id="cd04301">
    <property type="entry name" value="NAT_SF"/>
    <property type="match status" value="1"/>
</dbReference>
<dbReference type="AlphaFoldDB" id="A0A1Q2CLM5"/>
<dbReference type="STRING" id="1332264.BW730_05270"/>
<dbReference type="Gene3D" id="3.40.630.30">
    <property type="match status" value="1"/>
</dbReference>
<protein>
    <recommendedName>
        <fullName evidence="1">N-acetyltransferase domain-containing protein</fullName>
    </recommendedName>
</protein>
<gene>
    <name evidence="2" type="ORF">BW730_05270</name>
</gene>
<evidence type="ECO:0000313" key="3">
    <source>
        <dbReference type="Proteomes" id="UP000188145"/>
    </source>
</evidence>
<evidence type="ECO:0000259" key="1">
    <source>
        <dbReference type="PROSITE" id="PS51729"/>
    </source>
</evidence>
<dbReference type="OrthoDB" id="5405911at2"/>
<dbReference type="SUPFAM" id="SSF55729">
    <property type="entry name" value="Acyl-CoA N-acyltransferases (Nat)"/>
    <property type="match status" value="1"/>
</dbReference>
<proteinExistence type="predicted"/>
<dbReference type="InterPro" id="IPR045057">
    <property type="entry name" value="Gcn5-rel_NAT"/>
</dbReference>
<dbReference type="KEGG" id="tes:BW730_05270"/>